<gene>
    <name evidence="2" type="ORF">GCM10011340_23960</name>
</gene>
<dbReference type="PANTHER" id="PTHR11803">
    <property type="entry name" value="2-IMINOBUTANOATE/2-IMINOPROPANOATE DEAMINASE RIDA"/>
    <property type="match status" value="1"/>
</dbReference>
<organism evidence="2 3">
    <name type="scientific">Roseivirga thermotolerans</name>
    <dbReference type="NCBI Taxonomy" id="1758176"/>
    <lineage>
        <taxon>Bacteria</taxon>
        <taxon>Pseudomonadati</taxon>
        <taxon>Bacteroidota</taxon>
        <taxon>Cytophagia</taxon>
        <taxon>Cytophagales</taxon>
        <taxon>Roseivirgaceae</taxon>
        <taxon>Roseivirga</taxon>
    </lineage>
</organism>
<sequence length="137" mass="14985">MSCNTASRSPIIEHYQSEEMAALGLPFSDAVRVDNMLYLSGVIGMKPGKMELVEGGLEAEARQTMENIKKVLEAHGSSLEHAIKFTVFIDDINRWSDFNKVYVEYFPGKKPARSAFGAEGLALGASVEVECIAVIVD</sequence>
<dbReference type="Proteomes" id="UP000658258">
    <property type="component" value="Unassembled WGS sequence"/>
</dbReference>
<proteinExistence type="inferred from homology"/>
<evidence type="ECO:0000256" key="1">
    <source>
        <dbReference type="ARBA" id="ARBA00010552"/>
    </source>
</evidence>
<dbReference type="Gene3D" id="3.30.1330.40">
    <property type="entry name" value="RutC-like"/>
    <property type="match status" value="1"/>
</dbReference>
<protein>
    <submittedName>
        <fullName evidence="2">Reactive intermediate/imine deaminase</fullName>
    </submittedName>
</protein>
<comment type="caution">
    <text evidence="2">The sequence shown here is derived from an EMBL/GenBank/DDBJ whole genome shotgun (WGS) entry which is preliminary data.</text>
</comment>
<keyword evidence="3" id="KW-1185">Reference proteome</keyword>
<dbReference type="CDD" id="cd00448">
    <property type="entry name" value="YjgF_YER057c_UK114_family"/>
    <property type="match status" value="1"/>
</dbReference>
<comment type="similarity">
    <text evidence="1">Belongs to the RutC family.</text>
</comment>
<dbReference type="SUPFAM" id="SSF55298">
    <property type="entry name" value="YjgF-like"/>
    <property type="match status" value="1"/>
</dbReference>
<evidence type="ECO:0000313" key="3">
    <source>
        <dbReference type="Proteomes" id="UP000658258"/>
    </source>
</evidence>
<dbReference type="InterPro" id="IPR006175">
    <property type="entry name" value="YjgF/YER057c/UK114"/>
</dbReference>
<dbReference type="EMBL" id="BNAG01000003">
    <property type="protein sequence ID" value="GHE67613.1"/>
    <property type="molecule type" value="Genomic_DNA"/>
</dbReference>
<dbReference type="NCBIfam" id="TIGR00004">
    <property type="entry name" value="Rid family detoxifying hydrolase"/>
    <property type="match status" value="1"/>
</dbReference>
<dbReference type="InterPro" id="IPR035959">
    <property type="entry name" value="RutC-like_sf"/>
</dbReference>
<reference evidence="3" key="1">
    <citation type="journal article" date="2019" name="Int. J. Syst. Evol. Microbiol.">
        <title>The Global Catalogue of Microorganisms (GCM) 10K type strain sequencing project: providing services to taxonomists for standard genome sequencing and annotation.</title>
        <authorList>
            <consortium name="The Broad Institute Genomics Platform"/>
            <consortium name="The Broad Institute Genome Sequencing Center for Infectious Disease"/>
            <person name="Wu L."/>
            <person name="Ma J."/>
        </authorList>
    </citation>
    <scope>NUCLEOTIDE SEQUENCE [LARGE SCALE GENOMIC DNA]</scope>
    <source>
        <strain evidence="3">CGMCC 1.15111</strain>
    </source>
</reference>
<dbReference type="Pfam" id="PF01042">
    <property type="entry name" value="Ribonuc_L-PSP"/>
    <property type="match status" value="1"/>
</dbReference>
<accession>A0ABQ3I703</accession>
<dbReference type="PANTHER" id="PTHR11803:SF58">
    <property type="entry name" value="PROTEIN HMF1-RELATED"/>
    <property type="match status" value="1"/>
</dbReference>
<evidence type="ECO:0000313" key="2">
    <source>
        <dbReference type="EMBL" id="GHE67613.1"/>
    </source>
</evidence>
<dbReference type="InterPro" id="IPR006056">
    <property type="entry name" value="RidA"/>
</dbReference>
<name>A0ABQ3I703_9BACT</name>